<reference evidence="2 3" key="1">
    <citation type="submission" date="2021-12" db="EMBL/GenBank/DDBJ databases">
        <title>Discovery of the Pendulisporaceae a myxobacterial family with distinct sporulation behavior and unique specialized metabolism.</title>
        <authorList>
            <person name="Garcia R."/>
            <person name="Popoff A."/>
            <person name="Bader C.D."/>
            <person name="Loehr J."/>
            <person name="Walesch S."/>
            <person name="Walt C."/>
            <person name="Boldt J."/>
            <person name="Bunk B."/>
            <person name="Haeckl F.J.F.P.J."/>
            <person name="Gunesch A.P."/>
            <person name="Birkelbach J."/>
            <person name="Nuebel U."/>
            <person name="Pietschmann T."/>
            <person name="Bach T."/>
            <person name="Mueller R."/>
        </authorList>
    </citation>
    <scope>NUCLEOTIDE SEQUENCE [LARGE SCALE GENOMIC DNA]</scope>
    <source>
        <strain evidence="2 3">MSr12523</strain>
    </source>
</reference>
<feature type="region of interest" description="Disordered" evidence="1">
    <location>
        <begin position="424"/>
        <end position="445"/>
    </location>
</feature>
<protein>
    <submittedName>
        <fullName evidence="2">Uncharacterized protein</fullName>
    </submittedName>
</protein>
<dbReference type="RefSeq" id="WP_394845841.1">
    <property type="nucleotide sequence ID" value="NZ_CP089982.1"/>
</dbReference>
<feature type="region of interest" description="Disordered" evidence="1">
    <location>
        <begin position="1031"/>
        <end position="1052"/>
    </location>
</feature>
<keyword evidence="3" id="KW-1185">Reference proteome</keyword>
<dbReference type="InterPro" id="IPR036278">
    <property type="entry name" value="Sialidase_sf"/>
</dbReference>
<dbReference type="EMBL" id="CP089982">
    <property type="protein sequence ID" value="WXA95232.1"/>
    <property type="molecule type" value="Genomic_DNA"/>
</dbReference>
<evidence type="ECO:0000256" key="1">
    <source>
        <dbReference type="SAM" id="MobiDB-lite"/>
    </source>
</evidence>
<dbReference type="Proteomes" id="UP001379533">
    <property type="component" value="Chromosome"/>
</dbReference>
<name>A0ABZ2K988_9BACT</name>
<evidence type="ECO:0000313" key="2">
    <source>
        <dbReference type="EMBL" id="WXA95232.1"/>
    </source>
</evidence>
<dbReference type="PROSITE" id="PS51257">
    <property type="entry name" value="PROKAR_LIPOPROTEIN"/>
    <property type="match status" value="1"/>
</dbReference>
<gene>
    <name evidence="2" type="ORF">LZC95_00060</name>
</gene>
<organism evidence="2 3">
    <name type="scientific">Pendulispora brunnea</name>
    <dbReference type="NCBI Taxonomy" id="2905690"/>
    <lineage>
        <taxon>Bacteria</taxon>
        <taxon>Pseudomonadati</taxon>
        <taxon>Myxococcota</taxon>
        <taxon>Myxococcia</taxon>
        <taxon>Myxococcales</taxon>
        <taxon>Sorangiineae</taxon>
        <taxon>Pendulisporaceae</taxon>
        <taxon>Pendulispora</taxon>
    </lineage>
</organism>
<dbReference type="SUPFAM" id="SSF50939">
    <property type="entry name" value="Sialidases"/>
    <property type="match status" value="1"/>
</dbReference>
<sequence>MASRAPRALGLFAGVGAAMALLGACGRHGGLSVAEPRGNLRAATAPTKSDPTVLGARLIPEVVEDERSFGVEPGGGVRAIVSGVRVVSQANGALLAADDRLPKGPTFTIGVPERMGGGFLFVIDNAVWRATKWLDRAKPIYAAPWSAISRVVVGLDRVYLKGSNGAYRAIDPRTGTPVDAGAFPGAPYVGAFGALDGWRAVAVTDLRGAMATFDAGASWKPLGLPIDAKEVIPVEDGIAVGGADASRTSSWYLVHPDGQVSKLANKPERRDGNQSWQTVSSQTALTDFSGSTAQAGAKASMNGAIAKSLGKRPLVAAIEDGWPMADQTAVLARDGALARVRLQDGALVDFAPDAYALKPSRCHPIALSSRGEFGFVCGEPRGKTVIYAYDAAHGRLVELRHFERPRVVLASGTGAIAVRGGCAEDAPSDDENTMPPVRSSPSPGNEIQVGYCIRPEGGPWREVQIHGRLSGDRVVALADGRVVVISPPHGNMAAARLTVLDASKKVSTVPIVFSTASPEALRVLRAGLWLDGFEERGRNVVGGWVEAGGTFVGVQIQLDGQARAGAFVRDAGSPIVSGRYGLGWSAARRGYETTDGGMTWEPIDLPEPIAQGSSALTRNPTSRACGPAGCLAAGWVRVGWGPPKMASMEQSPTSRTVRRPVPILELSCEATRHTAPTAPTSPPPRGPIVMPEVVLPHSVTWNPGTATGARPLPLSNLDWSPFFAMPAPKLPAEELGLSIETSEALDRTPRTGPLLRLYAWGAKGSEWERTSRWMVRFTSPYAGSQEILTTLPTPTPRVVIDSSRFATGGGIPRPVSSWQFASADDGAHALLVARRHSPVEAVPIELEADKPPLEIRRNDGEAFGVIDAAERVGGRWILAGPQSGSELPATVVWEVEGGTARELVRVPRAADSSVPPVRLARRPDGRSIGLVVDGQPDPDRSVPLRWLLPIDLSSGAIGELEPLGSTDFADRDAITACSGDEPGWLVDVPVTSTVHVQMTSGLGSQLRSATARVRISSDRLCIERMSGSLDGTPDALTRGGKAPPVRPAGPKDAGASIDVAAYNARTRFPLRCTKK</sequence>
<proteinExistence type="predicted"/>
<accession>A0ABZ2K988</accession>
<evidence type="ECO:0000313" key="3">
    <source>
        <dbReference type="Proteomes" id="UP001379533"/>
    </source>
</evidence>